<accession>A0AAD6VR06</accession>
<dbReference type="EMBL" id="JARJCW010000010">
    <property type="protein sequence ID" value="KAJ7220312.1"/>
    <property type="molecule type" value="Genomic_DNA"/>
</dbReference>
<gene>
    <name evidence="1" type="ORF">GGX14DRAFT_560120</name>
</gene>
<dbReference type="Proteomes" id="UP001219525">
    <property type="component" value="Unassembled WGS sequence"/>
</dbReference>
<evidence type="ECO:0000313" key="2">
    <source>
        <dbReference type="Proteomes" id="UP001219525"/>
    </source>
</evidence>
<comment type="caution">
    <text evidence="1">The sequence shown here is derived from an EMBL/GenBank/DDBJ whole genome shotgun (WGS) entry which is preliminary data.</text>
</comment>
<proteinExistence type="predicted"/>
<organism evidence="1 2">
    <name type="scientific">Mycena pura</name>
    <dbReference type="NCBI Taxonomy" id="153505"/>
    <lineage>
        <taxon>Eukaryota</taxon>
        <taxon>Fungi</taxon>
        <taxon>Dikarya</taxon>
        <taxon>Basidiomycota</taxon>
        <taxon>Agaricomycotina</taxon>
        <taxon>Agaricomycetes</taxon>
        <taxon>Agaricomycetidae</taxon>
        <taxon>Agaricales</taxon>
        <taxon>Marasmiineae</taxon>
        <taxon>Mycenaceae</taxon>
        <taxon>Mycena</taxon>
    </lineage>
</organism>
<name>A0AAD6VR06_9AGAR</name>
<evidence type="ECO:0000313" key="1">
    <source>
        <dbReference type="EMBL" id="KAJ7220312.1"/>
    </source>
</evidence>
<keyword evidence="2" id="KW-1185">Reference proteome</keyword>
<reference evidence="1" key="1">
    <citation type="submission" date="2023-03" db="EMBL/GenBank/DDBJ databases">
        <title>Massive genome expansion in bonnet fungi (Mycena s.s.) driven by repeated elements and novel gene families across ecological guilds.</title>
        <authorList>
            <consortium name="Lawrence Berkeley National Laboratory"/>
            <person name="Harder C.B."/>
            <person name="Miyauchi S."/>
            <person name="Viragh M."/>
            <person name="Kuo A."/>
            <person name="Thoen E."/>
            <person name="Andreopoulos B."/>
            <person name="Lu D."/>
            <person name="Skrede I."/>
            <person name="Drula E."/>
            <person name="Henrissat B."/>
            <person name="Morin E."/>
            <person name="Kohler A."/>
            <person name="Barry K."/>
            <person name="LaButti K."/>
            <person name="Morin E."/>
            <person name="Salamov A."/>
            <person name="Lipzen A."/>
            <person name="Mereny Z."/>
            <person name="Hegedus B."/>
            <person name="Baldrian P."/>
            <person name="Stursova M."/>
            <person name="Weitz H."/>
            <person name="Taylor A."/>
            <person name="Grigoriev I.V."/>
            <person name="Nagy L.G."/>
            <person name="Martin F."/>
            <person name="Kauserud H."/>
        </authorList>
    </citation>
    <scope>NUCLEOTIDE SEQUENCE</scope>
    <source>
        <strain evidence="1">9144</strain>
    </source>
</reference>
<dbReference type="AlphaFoldDB" id="A0AAD6VR06"/>
<sequence length="151" mass="16594">MSVRGPIFDTPCRRRLAMPRAGLFSTPLPCDAPAAPPAHAPLSLHGLVPMPAALQRPAPDALHRRLAPPAHAPLSVHGLVFDAPRRRCSATPRAGFRRHHRLMPHTVARLTQCVLWFSSSLPGKPHRNSCTLQSTTLSPYQLTNINLLFFL</sequence>
<protein>
    <submittedName>
        <fullName evidence="1">Uncharacterized protein</fullName>
    </submittedName>
</protein>